<keyword evidence="4 7" id="KW-0812">Transmembrane</keyword>
<evidence type="ECO:0000259" key="8">
    <source>
        <dbReference type="Pfam" id="PF00482"/>
    </source>
</evidence>
<evidence type="ECO:0000256" key="4">
    <source>
        <dbReference type="ARBA" id="ARBA00022692"/>
    </source>
</evidence>
<comment type="caution">
    <text evidence="9">The sequence shown here is derived from an EMBL/GenBank/DDBJ whole genome shotgun (WGS) entry which is preliminary data.</text>
</comment>
<gene>
    <name evidence="9" type="ORF">V6E02_05565</name>
</gene>
<keyword evidence="5 7" id="KW-1133">Transmembrane helix</keyword>
<dbReference type="InterPro" id="IPR003004">
    <property type="entry name" value="GspF/PilC"/>
</dbReference>
<comment type="similarity">
    <text evidence="2">Belongs to the GSP F family.</text>
</comment>
<dbReference type="PANTHER" id="PTHR30012:SF4">
    <property type="entry name" value="MSHA BIOGENESIS PROTEIN MSHG"/>
    <property type="match status" value="1"/>
</dbReference>
<evidence type="ECO:0000313" key="9">
    <source>
        <dbReference type="EMBL" id="MEO1766675.1"/>
    </source>
</evidence>
<keyword evidence="3" id="KW-1003">Cell membrane</keyword>
<feature type="transmembrane region" description="Helical" evidence="7">
    <location>
        <begin position="372"/>
        <end position="392"/>
    </location>
</feature>
<feature type="transmembrane region" description="Helical" evidence="7">
    <location>
        <begin position="163"/>
        <end position="186"/>
    </location>
</feature>
<dbReference type="Proteomes" id="UP001482231">
    <property type="component" value="Unassembled WGS sequence"/>
</dbReference>
<evidence type="ECO:0000256" key="7">
    <source>
        <dbReference type="SAM" id="Phobius"/>
    </source>
</evidence>
<organism evidence="9 10">
    <name type="scientific">Thiobacter aerophilum</name>
    <dbReference type="NCBI Taxonomy" id="3121275"/>
    <lineage>
        <taxon>Bacteria</taxon>
        <taxon>Pseudomonadati</taxon>
        <taxon>Pseudomonadota</taxon>
        <taxon>Betaproteobacteria</taxon>
        <taxon>Burkholderiales</taxon>
        <taxon>Thiobacteraceae</taxon>
        <taxon>Thiobacter</taxon>
    </lineage>
</organism>
<sequence>MPAFQYSAVDRDGRRLRGRMDAANEADLEQRLKRMGLDLITCRVQTDAAPLFGRPVSRRDLINFCFQLEQITRSGIPLLDGVADLAATLDNPRFREVVAAVHEDMVGGRMLSDALANHPTVFDALFVSLIRAGEQTGNLPEVLANLAATLKWRDELAAQTKRLLIYPTAVLIVVGAVIVFLMLYLVPELTTFLRTMRQELPWQTRALIAISDFVGRYWLLLFLLLVTSLGLLLLASKRGGNARLTWDYLKLNLPLIGPILQKILLARFANFFALLYGSGITVLDALAACEGIVANRYVADGLRRAAQQIAGGESITESFRNTGLFPPLVLRMIRVGETTGALDAALMNVTYFYNRDVRESVERALKLLEPALTVLLGLILAAILFAVLAPVYDILGTVKL</sequence>
<evidence type="ECO:0000256" key="2">
    <source>
        <dbReference type="ARBA" id="ARBA00005745"/>
    </source>
</evidence>
<dbReference type="Pfam" id="PF00482">
    <property type="entry name" value="T2SSF"/>
    <property type="match status" value="2"/>
</dbReference>
<dbReference type="InterPro" id="IPR018076">
    <property type="entry name" value="T2SS_GspF_dom"/>
</dbReference>
<proteinExistence type="inferred from homology"/>
<keyword evidence="10" id="KW-1185">Reference proteome</keyword>
<comment type="subcellular location">
    <subcellularLocation>
        <location evidence="1">Cell membrane</location>
        <topology evidence="1">Multi-pass membrane protein</topology>
    </subcellularLocation>
</comment>
<feature type="domain" description="Type II secretion system protein GspF" evidence="8">
    <location>
        <begin position="67"/>
        <end position="187"/>
    </location>
</feature>
<evidence type="ECO:0000256" key="5">
    <source>
        <dbReference type="ARBA" id="ARBA00022989"/>
    </source>
</evidence>
<protein>
    <submittedName>
        <fullName evidence="9">Type II secretion system F family protein</fullName>
    </submittedName>
</protein>
<name>A0ABV0EDD8_9BURK</name>
<feature type="domain" description="Type II secretion system protein GspF" evidence="8">
    <location>
        <begin position="268"/>
        <end position="390"/>
    </location>
</feature>
<dbReference type="PRINTS" id="PR00812">
    <property type="entry name" value="BCTERIALGSPF"/>
</dbReference>
<accession>A0ABV0EDD8</accession>
<dbReference type="PANTHER" id="PTHR30012">
    <property type="entry name" value="GENERAL SECRETION PATHWAY PROTEIN"/>
    <property type="match status" value="1"/>
</dbReference>
<evidence type="ECO:0000313" key="10">
    <source>
        <dbReference type="Proteomes" id="UP001482231"/>
    </source>
</evidence>
<dbReference type="InterPro" id="IPR042094">
    <property type="entry name" value="T2SS_GspF_sf"/>
</dbReference>
<dbReference type="Gene3D" id="1.20.81.30">
    <property type="entry name" value="Type II secretion system (T2SS), domain F"/>
    <property type="match status" value="2"/>
</dbReference>
<reference evidence="9 10" key="1">
    <citation type="submission" date="2024-02" db="EMBL/GenBank/DDBJ databases">
        <title>New thermophilic sulfur-oxidizing bacteria from a hot springs of the Uzon caldera (Kamchatka, Russia).</title>
        <authorList>
            <person name="Dukat A.M."/>
            <person name="Elcheninov A.G."/>
            <person name="Frolov E.N."/>
        </authorList>
    </citation>
    <scope>NUCLEOTIDE SEQUENCE [LARGE SCALE GENOMIC DNA]</scope>
    <source>
        <strain evidence="9 10">AK1</strain>
    </source>
</reference>
<evidence type="ECO:0000256" key="1">
    <source>
        <dbReference type="ARBA" id="ARBA00004651"/>
    </source>
</evidence>
<keyword evidence="6 7" id="KW-0472">Membrane</keyword>
<feature type="transmembrane region" description="Helical" evidence="7">
    <location>
        <begin position="217"/>
        <end position="235"/>
    </location>
</feature>
<dbReference type="EMBL" id="JBAJEX010000003">
    <property type="protein sequence ID" value="MEO1766675.1"/>
    <property type="molecule type" value="Genomic_DNA"/>
</dbReference>
<dbReference type="RefSeq" id="WP_347307783.1">
    <property type="nucleotide sequence ID" value="NZ_JBAJEX010000003.1"/>
</dbReference>
<evidence type="ECO:0000256" key="3">
    <source>
        <dbReference type="ARBA" id="ARBA00022475"/>
    </source>
</evidence>
<evidence type="ECO:0000256" key="6">
    <source>
        <dbReference type="ARBA" id="ARBA00023136"/>
    </source>
</evidence>